<dbReference type="HOGENOM" id="CLU_710142_0_0_1"/>
<dbReference type="Pfam" id="PF02301">
    <property type="entry name" value="HORMA"/>
    <property type="match status" value="1"/>
</dbReference>
<evidence type="ECO:0000259" key="6">
    <source>
        <dbReference type="PROSITE" id="PS50815"/>
    </source>
</evidence>
<evidence type="ECO:0000313" key="8">
    <source>
        <dbReference type="Proteomes" id="UP000012065"/>
    </source>
</evidence>
<feature type="domain" description="HORMA" evidence="6">
    <location>
        <begin position="22"/>
        <end position="272"/>
    </location>
</feature>
<evidence type="ECO:0000256" key="5">
    <source>
        <dbReference type="ARBA" id="ARBA00023254"/>
    </source>
</evidence>
<evidence type="ECO:0000256" key="4">
    <source>
        <dbReference type="ARBA" id="ARBA00023242"/>
    </source>
</evidence>
<dbReference type="GO" id="GO:0051598">
    <property type="term" value="P:meiotic recombination checkpoint signaling"/>
    <property type="evidence" value="ECO:0007669"/>
    <property type="project" value="TreeGrafter"/>
</dbReference>
<evidence type="ECO:0000256" key="1">
    <source>
        <dbReference type="ARBA" id="ARBA00004123"/>
    </source>
</evidence>
<dbReference type="AlphaFoldDB" id="M5BHW2"/>
<evidence type="ECO:0000256" key="3">
    <source>
        <dbReference type="ARBA" id="ARBA00022454"/>
    </source>
</evidence>
<dbReference type="PANTHER" id="PTHR48225:SF7">
    <property type="entry name" value="MEIOSIS-SPECIFIC PROTEIN HOP1"/>
    <property type="match status" value="1"/>
</dbReference>
<organism evidence="7 8">
    <name type="scientific">Thanatephorus cucumeris (strain AG1-IB / isolate 7/3/14)</name>
    <name type="common">Lettuce bottom rot fungus</name>
    <name type="synonym">Rhizoctonia solani</name>
    <dbReference type="NCBI Taxonomy" id="1108050"/>
    <lineage>
        <taxon>Eukaryota</taxon>
        <taxon>Fungi</taxon>
        <taxon>Dikarya</taxon>
        <taxon>Basidiomycota</taxon>
        <taxon>Agaricomycotina</taxon>
        <taxon>Agaricomycetes</taxon>
        <taxon>Cantharellales</taxon>
        <taxon>Ceratobasidiaceae</taxon>
        <taxon>Rhizoctonia</taxon>
        <taxon>Rhizoctonia solani AG-1</taxon>
    </lineage>
</organism>
<protein>
    <submittedName>
        <fullName evidence="7">Meiosis-specific protein HOP1</fullName>
    </submittedName>
</protein>
<sequence>MNRTKLKAKTSVRPDQAMLTAASSIQVVKTLISSGFGCITWIRGLLSDDNFVDGTLYGSKSDEMLSASSAQGPGQVSSSSTKVKVIKRGFSTEADSLLDYIDGIYDALDKQYLKSFVFAIYLDEENPNNLVEAYTFTISYQTIADTDIIAPVMSLATSISQMDLVDAEDPVAAAAVNGRVPTLGEVKRSVRLLVKRLISVCQQLDPLPDRRFATFKLHYNDKTPQDYEPPNFVAGDPEKDRFYFSTHGVSQPPERFSIGGVGTGQHGALPSVQIEIASICSFLPSPEDNNAPFTGHTVTSNPRSDFVVKETKRKADNQAQLEDAERRRVVWDAEPFGNTEREKEAANTPLGIRRKDGIGSIVGVVRHTGGAHAVPGLDEVRAIIERFHV</sequence>
<comment type="caution">
    <text evidence="7">The sequence shown here is derived from an EMBL/GenBank/DDBJ whole genome shotgun (WGS) entry which is preliminary data.</text>
</comment>
<gene>
    <name evidence="7" type="primary">ACL029Wp</name>
    <name evidence="7" type="ORF">BN14_00411</name>
</gene>
<dbReference type="PANTHER" id="PTHR48225">
    <property type="entry name" value="HORMA DOMAIN-CONTAINING PROTEIN 1"/>
    <property type="match status" value="1"/>
</dbReference>
<dbReference type="InterPro" id="IPR003511">
    <property type="entry name" value="HORMA_dom"/>
</dbReference>
<name>M5BHW2_THACB</name>
<keyword evidence="5" id="KW-0469">Meiosis</keyword>
<dbReference type="InterPro" id="IPR036570">
    <property type="entry name" value="HORMA_dom_sf"/>
</dbReference>
<dbReference type="InterPro" id="IPR051294">
    <property type="entry name" value="HORMA_MeioticProgression"/>
</dbReference>
<reference evidence="7 8" key="1">
    <citation type="journal article" date="2013" name="J. Biotechnol.">
        <title>Establishment and interpretation of the genome sequence of the phytopathogenic fungus Rhizoctonia solani AG1-IB isolate 7/3/14.</title>
        <authorList>
            <person name="Wibberg D.W."/>
            <person name="Jelonek L.J."/>
            <person name="Rupp O.R."/>
            <person name="Hennig M.H."/>
            <person name="Eikmeyer F.E."/>
            <person name="Goesmann A.G."/>
            <person name="Hartmann A.H."/>
            <person name="Borriss R.B."/>
            <person name="Grosch R.G."/>
            <person name="Puehler A.P."/>
            <person name="Schlueter A.S."/>
        </authorList>
    </citation>
    <scope>NUCLEOTIDE SEQUENCE [LARGE SCALE GENOMIC DNA]</scope>
    <source>
        <strain evidence="8">AG1-IB / isolate 7/3/14</strain>
    </source>
</reference>
<keyword evidence="4" id="KW-0539">Nucleus</keyword>
<dbReference type="GO" id="GO:0007130">
    <property type="term" value="P:synaptonemal complex assembly"/>
    <property type="evidence" value="ECO:0007669"/>
    <property type="project" value="TreeGrafter"/>
</dbReference>
<keyword evidence="3" id="KW-0158">Chromosome</keyword>
<dbReference type="GO" id="GO:0005634">
    <property type="term" value="C:nucleus"/>
    <property type="evidence" value="ECO:0007669"/>
    <property type="project" value="UniProtKB-SubCell"/>
</dbReference>
<comment type="subcellular location">
    <subcellularLocation>
        <location evidence="2">Chromosome</location>
    </subcellularLocation>
    <subcellularLocation>
        <location evidence="1">Nucleus</location>
    </subcellularLocation>
</comment>
<proteinExistence type="predicted"/>
<dbReference type="Proteomes" id="UP000012065">
    <property type="component" value="Unassembled WGS sequence"/>
</dbReference>
<dbReference type="GO" id="GO:0005694">
    <property type="term" value="C:chromosome"/>
    <property type="evidence" value="ECO:0007669"/>
    <property type="project" value="UniProtKB-SubCell"/>
</dbReference>
<accession>M5BHW2</accession>
<dbReference type="SUPFAM" id="SSF56019">
    <property type="entry name" value="The spindle assembly checkpoint protein mad2"/>
    <property type="match status" value="1"/>
</dbReference>
<evidence type="ECO:0000313" key="7">
    <source>
        <dbReference type="EMBL" id="CCO26388.1"/>
    </source>
</evidence>
<dbReference type="PROSITE" id="PS50815">
    <property type="entry name" value="HORMA"/>
    <property type="match status" value="1"/>
</dbReference>
<dbReference type="EMBL" id="CAOJ01000528">
    <property type="protein sequence ID" value="CCO26388.1"/>
    <property type="molecule type" value="Genomic_DNA"/>
</dbReference>
<evidence type="ECO:0000256" key="2">
    <source>
        <dbReference type="ARBA" id="ARBA00004286"/>
    </source>
</evidence>
<dbReference type="Gene3D" id="3.30.900.10">
    <property type="entry name" value="HORMA domain"/>
    <property type="match status" value="1"/>
</dbReference>